<keyword evidence="7" id="KW-1185">Reference proteome</keyword>
<dbReference type="GO" id="GO:0070041">
    <property type="term" value="F:rRNA (uridine-C5-)-methyltransferase activity"/>
    <property type="evidence" value="ECO:0007669"/>
    <property type="project" value="TreeGrafter"/>
</dbReference>
<dbReference type="AlphaFoldDB" id="A0A9W6CSP3"/>
<dbReference type="RefSeq" id="WP_281882117.1">
    <property type="nucleotide sequence ID" value="NZ_BSDP01000001.1"/>
</dbReference>
<dbReference type="Proteomes" id="UP001144396">
    <property type="component" value="Unassembled WGS sequence"/>
</dbReference>
<dbReference type="EMBL" id="BSDP01000001">
    <property type="protein sequence ID" value="GLI26119.1"/>
    <property type="molecule type" value="Genomic_DNA"/>
</dbReference>
<dbReference type="PROSITE" id="PS50926">
    <property type="entry name" value="TRAM"/>
    <property type="match status" value="1"/>
</dbReference>
<gene>
    <name evidence="6" type="ORF">ARHIZOSPH14_03610</name>
</gene>
<protein>
    <submittedName>
        <fullName evidence="6">SAM-dependent methyltransferase</fullName>
    </submittedName>
</protein>
<dbReference type="InterPro" id="IPR002792">
    <property type="entry name" value="TRAM_dom"/>
</dbReference>
<evidence type="ECO:0000313" key="6">
    <source>
        <dbReference type="EMBL" id="GLI26119.1"/>
    </source>
</evidence>
<dbReference type="Gene3D" id="2.40.50.140">
    <property type="entry name" value="Nucleic acid-binding proteins"/>
    <property type="match status" value="1"/>
</dbReference>
<feature type="binding site" evidence="4">
    <location>
        <position position="351"/>
    </location>
    <ligand>
        <name>S-adenosyl-L-methionine</name>
        <dbReference type="ChEBI" id="CHEBI:59789"/>
    </ligand>
</feature>
<evidence type="ECO:0000256" key="3">
    <source>
        <dbReference type="ARBA" id="ARBA00022691"/>
    </source>
</evidence>
<comment type="caution">
    <text evidence="6">The sequence shown here is derived from an EMBL/GenBank/DDBJ whole genome shotgun (WGS) entry which is preliminary data.</text>
</comment>
<organism evidence="6 7">
    <name type="scientific">Agromyces rhizosphaerae</name>
    <dbReference type="NCBI Taxonomy" id="88374"/>
    <lineage>
        <taxon>Bacteria</taxon>
        <taxon>Bacillati</taxon>
        <taxon>Actinomycetota</taxon>
        <taxon>Actinomycetes</taxon>
        <taxon>Micrococcales</taxon>
        <taxon>Microbacteriaceae</taxon>
        <taxon>Agromyces</taxon>
    </lineage>
</organism>
<dbReference type="Pfam" id="PF05958">
    <property type="entry name" value="tRNA_U5-meth_tr"/>
    <property type="match status" value="1"/>
</dbReference>
<sequence>MARTLELDVGPVAHGGVFVARHEGRVVFTSDALPGERVRARVIDDRHDRYWRAETVEVLEASDDRVDHVWSAASLERDPAERAGGAEFGHIRLARQRELKADVLREAFERFAGLEADPVVEAVPLGEDAPPGASDAGSAWRTRVRLQVAPDGTLGPFAARSHDVVPVADLPLAAPAVAAAAPLGQRFPGAAHVDVVAPGEGGARVLVAERDRRGKPRKPPRGEIVEVVDGRAFTLEQGGFWQVHVNAARTLSRAVQDAIDGSAFDPRAANLDLYGGVGLLAAAVGDRFGETVRITTVEADERATDHAAANLADWVGAAAVTARVDRFVQGLVADASRAERQALAEATVVLDPPRSGAGRAVIAALGELRPRQLVYVACDPVALARDVGYLREAGYGLEELRAFDLFPNTHHVEAVARLGSIVA</sequence>
<keyword evidence="2 4" id="KW-0808">Transferase</keyword>
<reference evidence="6" key="1">
    <citation type="submission" date="2022-12" db="EMBL/GenBank/DDBJ databases">
        <title>Reference genome sequencing for broad-spectrum identification of bacterial and archaeal isolates by mass spectrometry.</title>
        <authorList>
            <person name="Sekiguchi Y."/>
            <person name="Tourlousse D.M."/>
        </authorList>
    </citation>
    <scope>NUCLEOTIDE SEQUENCE</scope>
    <source>
        <strain evidence="6">14</strain>
    </source>
</reference>
<feature type="domain" description="TRAM" evidence="5">
    <location>
        <begin position="1"/>
        <end position="57"/>
    </location>
</feature>
<keyword evidence="1 4" id="KW-0489">Methyltransferase</keyword>
<evidence type="ECO:0000259" key="5">
    <source>
        <dbReference type="PROSITE" id="PS50926"/>
    </source>
</evidence>
<keyword evidence="3 4" id="KW-0949">S-adenosyl-L-methionine</keyword>
<dbReference type="Pfam" id="PF01938">
    <property type="entry name" value="TRAM"/>
    <property type="match status" value="1"/>
</dbReference>
<evidence type="ECO:0000256" key="1">
    <source>
        <dbReference type="ARBA" id="ARBA00022603"/>
    </source>
</evidence>
<dbReference type="Gene3D" id="3.40.50.150">
    <property type="entry name" value="Vaccinia Virus protein VP39"/>
    <property type="match status" value="1"/>
</dbReference>
<evidence type="ECO:0000313" key="7">
    <source>
        <dbReference type="Proteomes" id="UP001144396"/>
    </source>
</evidence>
<feature type="binding site" evidence="4">
    <location>
        <position position="298"/>
    </location>
    <ligand>
        <name>S-adenosyl-L-methionine</name>
        <dbReference type="ChEBI" id="CHEBI:59789"/>
    </ligand>
</feature>
<feature type="binding site" evidence="4">
    <location>
        <position position="242"/>
    </location>
    <ligand>
        <name>S-adenosyl-L-methionine</name>
        <dbReference type="ChEBI" id="CHEBI:59789"/>
    </ligand>
</feature>
<dbReference type="InterPro" id="IPR012340">
    <property type="entry name" value="NA-bd_OB-fold"/>
</dbReference>
<dbReference type="PANTHER" id="PTHR11061">
    <property type="entry name" value="RNA M5U METHYLTRANSFERASE"/>
    <property type="match status" value="1"/>
</dbReference>
<dbReference type="SUPFAM" id="SSF50249">
    <property type="entry name" value="Nucleic acid-binding proteins"/>
    <property type="match status" value="1"/>
</dbReference>
<dbReference type="GO" id="GO:0070475">
    <property type="term" value="P:rRNA base methylation"/>
    <property type="evidence" value="ECO:0007669"/>
    <property type="project" value="TreeGrafter"/>
</dbReference>
<evidence type="ECO:0000256" key="2">
    <source>
        <dbReference type="ARBA" id="ARBA00022679"/>
    </source>
</evidence>
<dbReference type="PROSITE" id="PS51687">
    <property type="entry name" value="SAM_MT_RNA_M5U"/>
    <property type="match status" value="1"/>
</dbReference>
<dbReference type="PANTHER" id="PTHR11061:SF30">
    <property type="entry name" value="TRNA (URACIL(54)-C(5))-METHYLTRANSFERASE"/>
    <property type="match status" value="1"/>
</dbReference>
<accession>A0A9W6CSP3</accession>
<name>A0A9W6CSP3_9MICO</name>
<dbReference type="InterPro" id="IPR010280">
    <property type="entry name" value="U5_MeTrfase_fam"/>
</dbReference>
<feature type="active site" description="Nucleophile" evidence="4">
    <location>
        <position position="378"/>
    </location>
</feature>
<feature type="binding site" evidence="4">
    <location>
        <position position="274"/>
    </location>
    <ligand>
        <name>S-adenosyl-L-methionine</name>
        <dbReference type="ChEBI" id="CHEBI:59789"/>
    </ligand>
</feature>
<proteinExistence type="inferred from homology"/>
<dbReference type="InterPro" id="IPR029063">
    <property type="entry name" value="SAM-dependent_MTases_sf"/>
</dbReference>
<dbReference type="SUPFAM" id="SSF53335">
    <property type="entry name" value="S-adenosyl-L-methionine-dependent methyltransferases"/>
    <property type="match status" value="1"/>
</dbReference>
<comment type="similarity">
    <text evidence="4">Belongs to the class I-like SAM-binding methyltransferase superfamily. RNA M5U methyltransferase family.</text>
</comment>
<evidence type="ECO:0000256" key="4">
    <source>
        <dbReference type="PROSITE-ProRule" id="PRU01024"/>
    </source>
</evidence>